<evidence type="ECO:0000256" key="8">
    <source>
        <dbReference type="ARBA" id="ARBA00023242"/>
    </source>
</evidence>
<keyword evidence="7" id="KW-0508">mRNA splicing</keyword>
<reference evidence="11 12" key="1">
    <citation type="submission" date="2017-04" db="EMBL/GenBank/DDBJ databases">
        <title>Draft genome of the yeast Clavispora lusitaniae type strain CBS 6936.</title>
        <authorList>
            <person name="Durrens P."/>
            <person name="Klopp C."/>
            <person name="Biteau N."/>
            <person name="Fitton-Ouhabi V."/>
            <person name="Dementhon K."/>
            <person name="Accoceberry I."/>
            <person name="Sherman D.J."/>
            <person name="Noel T."/>
        </authorList>
    </citation>
    <scope>NUCLEOTIDE SEQUENCE [LARGE SCALE GENOMIC DNA]</scope>
    <source>
        <strain evidence="11 12">CBS 6936</strain>
    </source>
</reference>
<dbReference type="InterPro" id="IPR019339">
    <property type="entry name" value="CIR_N_dom"/>
</dbReference>
<keyword evidence="4" id="KW-0507">mRNA processing</keyword>
<feature type="compositionally biased region" description="Basic and acidic residues" evidence="9">
    <location>
        <begin position="210"/>
        <end position="227"/>
    </location>
</feature>
<feature type="compositionally biased region" description="Polar residues" evidence="9">
    <location>
        <begin position="272"/>
        <end position="289"/>
    </location>
</feature>
<dbReference type="SMART" id="SM01083">
    <property type="entry name" value="Cir_N"/>
    <property type="match status" value="1"/>
</dbReference>
<comment type="caution">
    <text evidence="11">The sequence shown here is derived from an EMBL/GenBank/DDBJ whole genome shotgun (WGS) entry which is preliminary data.</text>
</comment>
<dbReference type="InterPro" id="IPR022209">
    <property type="entry name" value="CWC25"/>
</dbReference>
<proteinExistence type="inferred from homology"/>
<evidence type="ECO:0000256" key="1">
    <source>
        <dbReference type="ARBA" id="ARBA00004123"/>
    </source>
</evidence>
<evidence type="ECO:0000313" key="12">
    <source>
        <dbReference type="Proteomes" id="UP000195602"/>
    </source>
</evidence>
<dbReference type="EMBL" id="LYUB02000007">
    <property type="protein sequence ID" value="OVF08772.1"/>
    <property type="molecule type" value="Genomic_DNA"/>
</dbReference>
<feature type="region of interest" description="Disordered" evidence="9">
    <location>
        <begin position="114"/>
        <end position="289"/>
    </location>
</feature>
<dbReference type="PANTHER" id="PTHR16196:SF0">
    <property type="entry name" value="PRE-MRNA-SPLICING FACTOR CWC25 HOMOLOG"/>
    <property type="match status" value="1"/>
</dbReference>
<evidence type="ECO:0000259" key="10">
    <source>
        <dbReference type="SMART" id="SM01083"/>
    </source>
</evidence>
<sequence>MPGDLNLKKSWNPALVKNQKKVWEREQEALKEYQSIKQRSKEIAQEREKEELIRLQYGNDTKNLPTKQKLELNKLSWMYEDVGNTKEPKVNEAGFREVEEDFLKDKDEVERLLKGSGAMKKKPVSRFDQVTKVGSTQKVSSLDDDPLLKIQREQLRKRADHREREKPPQGSRKRERSPSTDDRKYGSSSRRNHKEKSESGKARHSSTRHSSREDRKDSSASKHPDSHSHRHRSSTHRSSSHISSERSSSHRQSSDISSHGSSRRGHSEASKPTLNYIESSSKTTSVPNH</sequence>
<feature type="compositionally biased region" description="Basic residues" evidence="9">
    <location>
        <begin position="228"/>
        <end position="239"/>
    </location>
</feature>
<organism evidence="11 12">
    <name type="scientific">Clavispora lusitaniae</name>
    <name type="common">Candida lusitaniae</name>
    <dbReference type="NCBI Taxonomy" id="36911"/>
    <lineage>
        <taxon>Eukaryota</taxon>
        <taxon>Fungi</taxon>
        <taxon>Dikarya</taxon>
        <taxon>Ascomycota</taxon>
        <taxon>Saccharomycotina</taxon>
        <taxon>Pichiomycetes</taxon>
        <taxon>Metschnikowiaceae</taxon>
        <taxon>Clavispora</taxon>
    </lineage>
</organism>
<dbReference type="GO" id="GO:0000398">
    <property type="term" value="P:mRNA splicing, via spliceosome"/>
    <property type="evidence" value="ECO:0007669"/>
    <property type="project" value="TreeGrafter"/>
</dbReference>
<evidence type="ECO:0000256" key="9">
    <source>
        <dbReference type="SAM" id="MobiDB-lite"/>
    </source>
</evidence>
<keyword evidence="8" id="KW-0539">Nucleus</keyword>
<dbReference type="InterPro" id="IPR051376">
    <property type="entry name" value="CWC25_splicing_factor"/>
</dbReference>
<evidence type="ECO:0000256" key="2">
    <source>
        <dbReference type="ARBA" id="ARBA00006695"/>
    </source>
</evidence>
<evidence type="ECO:0000256" key="5">
    <source>
        <dbReference type="ARBA" id="ARBA00022728"/>
    </source>
</evidence>
<dbReference type="GO" id="GO:0005684">
    <property type="term" value="C:U2-type spliceosomal complex"/>
    <property type="evidence" value="ECO:0007669"/>
    <property type="project" value="TreeGrafter"/>
</dbReference>
<keyword evidence="5" id="KW-0747">Spliceosome</keyword>
<evidence type="ECO:0000256" key="6">
    <source>
        <dbReference type="ARBA" id="ARBA00023054"/>
    </source>
</evidence>
<name>A0AA91Q102_CLALS</name>
<feature type="compositionally biased region" description="Basic and acidic residues" evidence="9">
    <location>
        <begin position="146"/>
        <end position="167"/>
    </location>
</feature>
<dbReference type="KEGG" id="clus:A9F13_07g02486"/>
<dbReference type="PANTHER" id="PTHR16196">
    <property type="entry name" value="CELL CYCLE CONTROL PROTEIN CWF25"/>
    <property type="match status" value="1"/>
</dbReference>
<feature type="domain" description="CBF1-interacting co-repressor CIR N-terminal" evidence="10">
    <location>
        <begin position="10"/>
        <end position="46"/>
    </location>
</feature>
<feature type="compositionally biased region" description="Basic and acidic residues" evidence="9">
    <location>
        <begin position="176"/>
        <end position="185"/>
    </location>
</feature>
<feature type="compositionally biased region" description="Low complexity" evidence="9">
    <location>
        <begin position="249"/>
        <end position="260"/>
    </location>
</feature>
<protein>
    <recommendedName>
        <fullName evidence="3">Pre-mRNA-splicing factor CWC25</fullName>
    </recommendedName>
</protein>
<comment type="subcellular location">
    <subcellularLocation>
        <location evidence="1">Nucleus</location>
    </subcellularLocation>
</comment>
<evidence type="ECO:0000313" key="11">
    <source>
        <dbReference type="EMBL" id="OVF08772.1"/>
    </source>
</evidence>
<dbReference type="Pfam" id="PF12542">
    <property type="entry name" value="CWC25"/>
    <property type="match status" value="1"/>
</dbReference>
<accession>A0AA91Q102</accession>
<dbReference type="AlphaFoldDB" id="A0AA91Q102"/>
<evidence type="ECO:0000256" key="7">
    <source>
        <dbReference type="ARBA" id="ARBA00023187"/>
    </source>
</evidence>
<comment type="similarity">
    <text evidence="2">Belongs to the CWC25 family.</text>
</comment>
<dbReference type="Pfam" id="PF10197">
    <property type="entry name" value="Cir_N"/>
    <property type="match status" value="1"/>
</dbReference>
<keyword evidence="6" id="KW-0175">Coiled coil</keyword>
<evidence type="ECO:0000256" key="3">
    <source>
        <dbReference type="ARBA" id="ARBA00020646"/>
    </source>
</evidence>
<dbReference type="Proteomes" id="UP000195602">
    <property type="component" value="Unassembled WGS sequence"/>
</dbReference>
<evidence type="ECO:0000256" key="4">
    <source>
        <dbReference type="ARBA" id="ARBA00022664"/>
    </source>
</evidence>
<gene>
    <name evidence="11" type="ORF">A9F13_07g02486</name>
</gene>